<dbReference type="GO" id="GO:0008782">
    <property type="term" value="F:adenosylhomocysteine nucleosidase activity"/>
    <property type="evidence" value="ECO:0007669"/>
    <property type="project" value="UniProtKB-EC"/>
</dbReference>
<keyword evidence="3" id="KW-0028">Amino-acid biosynthesis</keyword>
<dbReference type="EC" id="3.2.2.9" evidence="2"/>
<dbReference type="PANTHER" id="PTHR46832">
    <property type="entry name" value="5'-METHYLTHIOADENOSINE/S-ADENOSYLHOMOCYSTEINE NUCLEOSIDASE"/>
    <property type="match status" value="1"/>
</dbReference>
<evidence type="ECO:0000256" key="5">
    <source>
        <dbReference type="ARBA" id="ARBA00023167"/>
    </source>
</evidence>
<gene>
    <name evidence="7" type="ORF">NMU03_14340</name>
</gene>
<dbReference type="PANTHER" id="PTHR46832:SF1">
    <property type="entry name" value="5'-METHYLTHIOADENOSINE_S-ADENOSYLHOMOCYSTEINE NUCLEOSIDASE"/>
    <property type="match status" value="1"/>
</dbReference>
<proteinExistence type="predicted"/>
<organism evidence="7 8">
    <name type="scientific">Allocoprobacillus halotolerans</name>
    <dbReference type="NCBI Taxonomy" id="2944914"/>
    <lineage>
        <taxon>Bacteria</taxon>
        <taxon>Bacillati</taxon>
        <taxon>Bacillota</taxon>
        <taxon>Erysipelotrichia</taxon>
        <taxon>Erysipelotrichales</taxon>
        <taxon>Erysipelotrichaceae</taxon>
        <taxon>Allocoprobacillus</taxon>
    </lineage>
</organism>
<dbReference type="Pfam" id="PF01048">
    <property type="entry name" value="PNP_UDP_1"/>
    <property type="match status" value="1"/>
</dbReference>
<evidence type="ECO:0000259" key="6">
    <source>
        <dbReference type="Pfam" id="PF01048"/>
    </source>
</evidence>
<evidence type="ECO:0000313" key="8">
    <source>
        <dbReference type="Proteomes" id="UP001060112"/>
    </source>
</evidence>
<keyword evidence="7" id="KW-0326">Glycosidase</keyword>
<dbReference type="NCBIfam" id="NF004079">
    <property type="entry name" value="PRK05584.1"/>
    <property type="match status" value="1"/>
</dbReference>
<dbReference type="InterPro" id="IPR035994">
    <property type="entry name" value="Nucleoside_phosphorylase_sf"/>
</dbReference>
<dbReference type="Proteomes" id="UP001060112">
    <property type="component" value="Chromosome"/>
</dbReference>
<evidence type="ECO:0000256" key="2">
    <source>
        <dbReference type="ARBA" id="ARBA00011974"/>
    </source>
</evidence>
<reference evidence="7" key="1">
    <citation type="submission" date="2022-07" db="EMBL/GenBank/DDBJ databases">
        <title>Faecal culturing of patients with breast cancer.</title>
        <authorList>
            <person name="Teng N.M.Y."/>
            <person name="Kiu R."/>
            <person name="Evans R."/>
            <person name="Baker D.J."/>
            <person name="Zenner C."/>
            <person name="Robinson S.D."/>
            <person name="Hall L.J."/>
        </authorList>
    </citation>
    <scope>NUCLEOTIDE SEQUENCE</scope>
    <source>
        <strain evidence="7">LH1062</strain>
    </source>
</reference>
<feature type="domain" description="Nucleoside phosphorylase" evidence="6">
    <location>
        <begin position="2"/>
        <end position="226"/>
    </location>
</feature>
<sequence>MIGIIGAMEEEVAAILELMQVSQTQVNQGYTFYEGTMNEKPVVLVQGGIGKVNAAVSTTLLLSQYDIHFVINIGSAGGLKLNQNVGDVVVSTGVLHHDVDITAFGRTLGEVPGMPCVFQPDKGALKQVEMILQNSQQPYHLGLIVSGDQFICREDQVLTIQKHFPDAMCAEMEAASIAQVCHVFKIPFIITRSLSDIFQKGDNHIQFDEYLKKASQASAKMCYRLVSVWMQ</sequence>
<evidence type="ECO:0000256" key="1">
    <source>
        <dbReference type="ARBA" id="ARBA00004945"/>
    </source>
</evidence>
<dbReference type="CDD" id="cd09008">
    <property type="entry name" value="MTAN"/>
    <property type="match status" value="1"/>
</dbReference>
<dbReference type="NCBIfam" id="TIGR01704">
    <property type="entry name" value="MTA_SAH-Nsdase"/>
    <property type="match status" value="1"/>
</dbReference>
<evidence type="ECO:0000256" key="4">
    <source>
        <dbReference type="ARBA" id="ARBA00022801"/>
    </source>
</evidence>
<protein>
    <recommendedName>
        <fullName evidence="2">adenosylhomocysteine nucleosidase</fullName>
        <ecNumber evidence="2">3.2.2.9</ecNumber>
    </recommendedName>
</protein>
<dbReference type="InterPro" id="IPR010049">
    <property type="entry name" value="MTA_SAH_Nsdase"/>
</dbReference>
<dbReference type="Gene3D" id="3.40.50.1580">
    <property type="entry name" value="Nucleoside phosphorylase domain"/>
    <property type="match status" value="1"/>
</dbReference>
<evidence type="ECO:0000256" key="3">
    <source>
        <dbReference type="ARBA" id="ARBA00022605"/>
    </source>
</evidence>
<name>A0ABY5I482_9FIRM</name>
<dbReference type="RefSeq" id="WP_290139347.1">
    <property type="nucleotide sequence ID" value="NZ_CP101620.1"/>
</dbReference>
<dbReference type="SUPFAM" id="SSF53167">
    <property type="entry name" value="Purine and uridine phosphorylases"/>
    <property type="match status" value="1"/>
</dbReference>
<dbReference type="EMBL" id="CP101620">
    <property type="protein sequence ID" value="UTY38762.1"/>
    <property type="molecule type" value="Genomic_DNA"/>
</dbReference>
<keyword evidence="5" id="KW-0486">Methionine biosynthesis</keyword>
<dbReference type="InterPro" id="IPR000845">
    <property type="entry name" value="Nucleoside_phosphorylase_d"/>
</dbReference>
<accession>A0ABY5I482</accession>
<comment type="pathway">
    <text evidence="1">Amino-acid biosynthesis; L-methionine biosynthesis via salvage pathway; S-methyl-5-thio-alpha-D-ribose 1-phosphate from S-methyl-5'-thioadenosine (hydrolase route): step 1/2.</text>
</comment>
<keyword evidence="4 7" id="KW-0378">Hydrolase</keyword>
<keyword evidence="8" id="KW-1185">Reference proteome</keyword>
<evidence type="ECO:0000313" key="7">
    <source>
        <dbReference type="EMBL" id="UTY38762.1"/>
    </source>
</evidence>